<accession>A0AAV9UR79</accession>
<name>A0AAV9UR79_9PEZI</name>
<dbReference type="EMBL" id="JAVHNQ010000005">
    <property type="protein sequence ID" value="KAK6347141.1"/>
    <property type="molecule type" value="Genomic_DNA"/>
</dbReference>
<proteinExistence type="predicted"/>
<gene>
    <name evidence="2" type="ORF">TWF696_007220</name>
</gene>
<evidence type="ECO:0008006" key="4">
    <source>
        <dbReference type="Google" id="ProtNLM"/>
    </source>
</evidence>
<dbReference type="AlphaFoldDB" id="A0AAV9UR79"/>
<keyword evidence="3" id="KW-1185">Reference proteome</keyword>
<organism evidence="2 3">
    <name type="scientific">Orbilia brochopaga</name>
    <dbReference type="NCBI Taxonomy" id="3140254"/>
    <lineage>
        <taxon>Eukaryota</taxon>
        <taxon>Fungi</taxon>
        <taxon>Dikarya</taxon>
        <taxon>Ascomycota</taxon>
        <taxon>Pezizomycotina</taxon>
        <taxon>Orbiliomycetes</taxon>
        <taxon>Orbiliales</taxon>
        <taxon>Orbiliaceae</taxon>
        <taxon>Orbilia</taxon>
    </lineage>
</organism>
<feature type="compositionally biased region" description="Pro residues" evidence="1">
    <location>
        <begin position="23"/>
        <end position="32"/>
    </location>
</feature>
<dbReference type="Proteomes" id="UP001375240">
    <property type="component" value="Unassembled WGS sequence"/>
</dbReference>
<evidence type="ECO:0000313" key="3">
    <source>
        <dbReference type="Proteomes" id="UP001375240"/>
    </source>
</evidence>
<feature type="region of interest" description="Disordered" evidence="1">
    <location>
        <begin position="1"/>
        <end position="32"/>
    </location>
</feature>
<comment type="caution">
    <text evidence="2">The sequence shown here is derived from an EMBL/GenBank/DDBJ whole genome shotgun (WGS) entry which is preliminary data.</text>
</comment>
<sequence>MPRHRKFPQLQPGITPALNGPPVLVPPMEPVDPTPRINELKAMLEDPETDPEQICNIRAVIADLEAGRPTHLCYQDGKGVDVTASDWFKPLWIESAKSYSGWVAH</sequence>
<evidence type="ECO:0000313" key="2">
    <source>
        <dbReference type="EMBL" id="KAK6347141.1"/>
    </source>
</evidence>
<protein>
    <recommendedName>
        <fullName evidence="4">DUF551 domain-containing protein</fullName>
    </recommendedName>
</protein>
<reference evidence="2 3" key="1">
    <citation type="submission" date="2019-10" db="EMBL/GenBank/DDBJ databases">
        <authorList>
            <person name="Palmer J.M."/>
        </authorList>
    </citation>
    <scope>NUCLEOTIDE SEQUENCE [LARGE SCALE GENOMIC DNA]</scope>
    <source>
        <strain evidence="2 3">TWF696</strain>
    </source>
</reference>
<evidence type="ECO:0000256" key="1">
    <source>
        <dbReference type="SAM" id="MobiDB-lite"/>
    </source>
</evidence>